<dbReference type="Pfam" id="PF00126">
    <property type="entry name" value="HTH_1"/>
    <property type="match status" value="1"/>
</dbReference>
<evidence type="ECO:0000256" key="5">
    <source>
        <dbReference type="ARBA" id="ARBA00023163"/>
    </source>
</evidence>
<dbReference type="RefSeq" id="WP_062975626.1">
    <property type="nucleotide sequence ID" value="NZ_JAAXOT010000007.1"/>
</dbReference>
<evidence type="ECO:0000313" key="8">
    <source>
        <dbReference type="Proteomes" id="UP000570678"/>
    </source>
</evidence>
<dbReference type="Pfam" id="PF03466">
    <property type="entry name" value="LysR_substrate"/>
    <property type="match status" value="1"/>
</dbReference>
<dbReference type="Proteomes" id="UP000570678">
    <property type="component" value="Unassembled WGS sequence"/>
</dbReference>
<dbReference type="Gene3D" id="1.10.10.10">
    <property type="entry name" value="Winged helix-like DNA-binding domain superfamily/Winged helix DNA-binding domain"/>
    <property type="match status" value="1"/>
</dbReference>
<comment type="similarity">
    <text evidence="1">Belongs to the LysR transcriptional regulatory family.</text>
</comment>
<dbReference type="PANTHER" id="PTHR30346">
    <property type="entry name" value="TRANSCRIPTIONAL DUAL REGULATOR HCAR-RELATED"/>
    <property type="match status" value="1"/>
</dbReference>
<evidence type="ECO:0000259" key="6">
    <source>
        <dbReference type="PROSITE" id="PS50931"/>
    </source>
</evidence>
<dbReference type="SUPFAM" id="SSF46785">
    <property type="entry name" value="Winged helix' DNA-binding domain"/>
    <property type="match status" value="1"/>
</dbReference>
<feature type="domain" description="HTH lysR-type" evidence="6">
    <location>
        <begin position="1"/>
        <end position="58"/>
    </location>
</feature>
<keyword evidence="2" id="KW-0805">Transcription regulation</keyword>
<evidence type="ECO:0000256" key="3">
    <source>
        <dbReference type="ARBA" id="ARBA00023125"/>
    </source>
</evidence>
<evidence type="ECO:0000256" key="2">
    <source>
        <dbReference type="ARBA" id="ARBA00023015"/>
    </source>
</evidence>
<dbReference type="GO" id="GO:0003700">
    <property type="term" value="F:DNA-binding transcription factor activity"/>
    <property type="evidence" value="ECO:0007669"/>
    <property type="project" value="InterPro"/>
</dbReference>
<dbReference type="GO" id="GO:0032993">
    <property type="term" value="C:protein-DNA complex"/>
    <property type="evidence" value="ECO:0007669"/>
    <property type="project" value="TreeGrafter"/>
</dbReference>
<keyword evidence="8" id="KW-1185">Reference proteome</keyword>
<dbReference type="PRINTS" id="PR00039">
    <property type="entry name" value="HTHLYSR"/>
</dbReference>
<reference evidence="7 8" key="1">
    <citation type="submission" date="2020-04" db="EMBL/GenBank/DDBJ databases">
        <title>MicrobeNet Type strains.</title>
        <authorList>
            <person name="Nicholson A.C."/>
        </authorList>
    </citation>
    <scope>NUCLEOTIDE SEQUENCE [LARGE SCALE GENOMIC DNA]</scope>
    <source>
        <strain evidence="7 8">JCM 3332</strain>
    </source>
</reference>
<accession>A0A846YIL1</accession>
<gene>
    <name evidence="7" type="ORF">HGA15_16195</name>
</gene>
<evidence type="ECO:0000256" key="4">
    <source>
        <dbReference type="ARBA" id="ARBA00023159"/>
    </source>
</evidence>
<dbReference type="Gene3D" id="3.40.190.290">
    <property type="match status" value="1"/>
</dbReference>
<keyword evidence="3" id="KW-0238">DNA-binding</keyword>
<dbReference type="FunFam" id="1.10.10.10:FF:000001">
    <property type="entry name" value="LysR family transcriptional regulator"/>
    <property type="match status" value="1"/>
</dbReference>
<evidence type="ECO:0000313" key="7">
    <source>
        <dbReference type="EMBL" id="NKY57661.1"/>
    </source>
</evidence>
<dbReference type="AlphaFoldDB" id="A0A846YIL1"/>
<comment type="caution">
    <text evidence="7">The sequence shown here is derived from an EMBL/GenBank/DDBJ whole genome shotgun (WGS) entry which is preliminary data.</text>
</comment>
<keyword evidence="4" id="KW-0010">Activator</keyword>
<dbReference type="SUPFAM" id="SSF53850">
    <property type="entry name" value="Periplasmic binding protein-like II"/>
    <property type="match status" value="1"/>
</dbReference>
<sequence length="301" mass="33286">MELRHLRYFVAVVEERSISRAAQRLVMSQPALTRQIKELERECGIDLLERIPRGVEPTPAGTALYQHAAQLLGLAATARDVARSASAARELISIGLPPGLPADWLTGLIHAFRDETPDIRIDFTDANSSVQLRSVQEGRLDIGIVHQHPPSNLHSATLFEKPFGLAVRPNHPLAERVTCPLVELDDLRVLAHAREQIPAEHDRLISVAYEAGIAPIWQFASFVENALACADATGSHAVLLSEASAHRLLPGWPWVELVEPAFPMRTWLVRPERTRAAIEASGELIVRYARRVKRQVPAAEA</sequence>
<dbReference type="InterPro" id="IPR005119">
    <property type="entry name" value="LysR_subst-bd"/>
</dbReference>
<name>A0A846YIL1_9NOCA</name>
<evidence type="ECO:0000256" key="1">
    <source>
        <dbReference type="ARBA" id="ARBA00009437"/>
    </source>
</evidence>
<dbReference type="InterPro" id="IPR036388">
    <property type="entry name" value="WH-like_DNA-bd_sf"/>
</dbReference>
<organism evidence="7 8">
    <name type="scientific">Nocardia flavorosea</name>
    <dbReference type="NCBI Taxonomy" id="53429"/>
    <lineage>
        <taxon>Bacteria</taxon>
        <taxon>Bacillati</taxon>
        <taxon>Actinomycetota</taxon>
        <taxon>Actinomycetes</taxon>
        <taxon>Mycobacteriales</taxon>
        <taxon>Nocardiaceae</taxon>
        <taxon>Nocardia</taxon>
    </lineage>
</organism>
<proteinExistence type="inferred from homology"/>
<dbReference type="PANTHER" id="PTHR30346:SF17">
    <property type="entry name" value="LYSR FAMILY TRANSCRIPTIONAL REGULATOR"/>
    <property type="match status" value="1"/>
</dbReference>
<protein>
    <submittedName>
        <fullName evidence="7">LysR family transcriptional regulator</fullName>
    </submittedName>
</protein>
<dbReference type="PROSITE" id="PS50931">
    <property type="entry name" value="HTH_LYSR"/>
    <property type="match status" value="1"/>
</dbReference>
<dbReference type="GO" id="GO:0003677">
    <property type="term" value="F:DNA binding"/>
    <property type="evidence" value="ECO:0007669"/>
    <property type="project" value="UniProtKB-KW"/>
</dbReference>
<keyword evidence="5" id="KW-0804">Transcription</keyword>
<dbReference type="CDD" id="cd08414">
    <property type="entry name" value="PBP2_LTTR_aromatics_like"/>
    <property type="match status" value="1"/>
</dbReference>
<dbReference type="InterPro" id="IPR036390">
    <property type="entry name" value="WH_DNA-bd_sf"/>
</dbReference>
<dbReference type="EMBL" id="JAAXOT010000007">
    <property type="protein sequence ID" value="NKY57661.1"/>
    <property type="molecule type" value="Genomic_DNA"/>
</dbReference>
<dbReference type="InterPro" id="IPR000847">
    <property type="entry name" value="LysR_HTH_N"/>
</dbReference>